<proteinExistence type="predicted"/>
<evidence type="ECO:0000256" key="2">
    <source>
        <dbReference type="SAM" id="SignalP"/>
    </source>
</evidence>
<dbReference type="OrthoDB" id="5952783at2"/>
<dbReference type="AlphaFoldDB" id="A0A370KB10"/>
<feature type="chain" id="PRO_5016810442" evidence="2">
    <location>
        <begin position="22"/>
        <end position="160"/>
    </location>
</feature>
<dbReference type="RefSeq" id="WP_114823571.1">
    <property type="nucleotide sequence ID" value="NZ_QQSY01000001.1"/>
</dbReference>
<feature type="compositionally biased region" description="Polar residues" evidence="1">
    <location>
        <begin position="63"/>
        <end position="72"/>
    </location>
</feature>
<feature type="signal peptide" evidence="2">
    <location>
        <begin position="1"/>
        <end position="21"/>
    </location>
</feature>
<gene>
    <name evidence="3" type="ORF">DVT68_03120</name>
</gene>
<protein>
    <submittedName>
        <fullName evidence="3">Uncharacterized protein</fullName>
    </submittedName>
</protein>
<sequence length="160" mass="16209">MKSARYRLALLALLTGGVVMVGCSNQPTTHPAPTAHPATTSAPTSHTGGGAATTGAAKPHGGSQQATSGLSDSTGIPACDDYLASYMACHRAAGIFPPDQLESRFEAMRTSLLRDSQDPATRPQLGARCTALAAQLREALHGKSCVPGSPAAAVTSPGSR</sequence>
<feature type="compositionally biased region" description="Low complexity" evidence="1">
    <location>
        <begin position="29"/>
        <end position="46"/>
    </location>
</feature>
<dbReference type="Proteomes" id="UP000254711">
    <property type="component" value="Unassembled WGS sequence"/>
</dbReference>
<reference evidence="3 4" key="1">
    <citation type="submission" date="2018-07" db="EMBL/GenBank/DDBJ databases">
        <title>Dyella solisilvae sp. nov., isolated from the pine and broad-leaved mixed forest soil.</title>
        <authorList>
            <person name="Gao Z."/>
            <person name="Qiu L."/>
        </authorList>
    </citation>
    <scope>NUCLEOTIDE SEQUENCE [LARGE SCALE GENOMIC DNA]</scope>
    <source>
        <strain evidence="3 4">DHG54</strain>
    </source>
</reference>
<dbReference type="PROSITE" id="PS51257">
    <property type="entry name" value="PROKAR_LIPOPROTEIN"/>
    <property type="match status" value="1"/>
</dbReference>
<accession>A0A370KB10</accession>
<feature type="compositionally biased region" description="Low complexity" evidence="1">
    <location>
        <begin position="53"/>
        <end position="62"/>
    </location>
</feature>
<evidence type="ECO:0000313" key="3">
    <source>
        <dbReference type="EMBL" id="RDI99838.1"/>
    </source>
</evidence>
<keyword evidence="2" id="KW-0732">Signal</keyword>
<evidence type="ECO:0000313" key="4">
    <source>
        <dbReference type="Proteomes" id="UP000254711"/>
    </source>
</evidence>
<name>A0A370KB10_9GAMM</name>
<dbReference type="EMBL" id="QQSY01000001">
    <property type="protein sequence ID" value="RDI99838.1"/>
    <property type="molecule type" value="Genomic_DNA"/>
</dbReference>
<comment type="caution">
    <text evidence="3">The sequence shown here is derived from an EMBL/GenBank/DDBJ whole genome shotgun (WGS) entry which is preliminary data.</text>
</comment>
<organism evidence="3 4">
    <name type="scientific">Dyella solisilvae</name>
    <dbReference type="NCBI Taxonomy" id="1920168"/>
    <lineage>
        <taxon>Bacteria</taxon>
        <taxon>Pseudomonadati</taxon>
        <taxon>Pseudomonadota</taxon>
        <taxon>Gammaproteobacteria</taxon>
        <taxon>Lysobacterales</taxon>
        <taxon>Rhodanobacteraceae</taxon>
        <taxon>Dyella</taxon>
    </lineage>
</organism>
<evidence type="ECO:0000256" key="1">
    <source>
        <dbReference type="SAM" id="MobiDB-lite"/>
    </source>
</evidence>
<keyword evidence="4" id="KW-1185">Reference proteome</keyword>
<feature type="region of interest" description="Disordered" evidence="1">
    <location>
        <begin position="29"/>
        <end position="72"/>
    </location>
</feature>